<dbReference type="Pfam" id="PF00440">
    <property type="entry name" value="TetR_N"/>
    <property type="match status" value="1"/>
</dbReference>
<keyword evidence="1" id="KW-0805">Transcription regulation</keyword>
<dbReference type="Gene3D" id="1.10.357.10">
    <property type="entry name" value="Tetracycline Repressor, domain 2"/>
    <property type="match status" value="1"/>
</dbReference>
<dbReference type="AlphaFoldDB" id="A0A810L070"/>
<evidence type="ECO:0000256" key="2">
    <source>
        <dbReference type="ARBA" id="ARBA00023125"/>
    </source>
</evidence>
<evidence type="ECO:0000313" key="7">
    <source>
        <dbReference type="Proteomes" id="UP000680750"/>
    </source>
</evidence>
<name>A0A810L070_9ACTN</name>
<protein>
    <recommendedName>
        <fullName evidence="5">HTH tetR-type domain-containing protein</fullName>
    </recommendedName>
</protein>
<feature type="domain" description="HTH tetR-type" evidence="5">
    <location>
        <begin position="5"/>
        <end position="65"/>
    </location>
</feature>
<evidence type="ECO:0000256" key="1">
    <source>
        <dbReference type="ARBA" id="ARBA00023015"/>
    </source>
</evidence>
<dbReference type="GO" id="GO:0045892">
    <property type="term" value="P:negative regulation of DNA-templated transcription"/>
    <property type="evidence" value="ECO:0007669"/>
    <property type="project" value="UniProtKB-ARBA"/>
</dbReference>
<dbReference type="InterPro" id="IPR050109">
    <property type="entry name" value="HTH-type_TetR-like_transc_reg"/>
</dbReference>
<organism evidence="6 7">
    <name type="scientific">Actinocatenispora sera</name>
    <dbReference type="NCBI Taxonomy" id="390989"/>
    <lineage>
        <taxon>Bacteria</taxon>
        <taxon>Bacillati</taxon>
        <taxon>Actinomycetota</taxon>
        <taxon>Actinomycetes</taxon>
        <taxon>Micromonosporales</taxon>
        <taxon>Micromonosporaceae</taxon>
        <taxon>Actinocatenispora</taxon>
    </lineage>
</organism>
<proteinExistence type="predicted"/>
<gene>
    <name evidence="6" type="ORF">Asera_20040</name>
</gene>
<dbReference type="RefSeq" id="WP_030446666.1">
    <property type="nucleotide sequence ID" value="NZ_AP023354.1"/>
</dbReference>
<dbReference type="Proteomes" id="UP000680750">
    <property type="component" value="Chromosome"/>
</dbReference>
<accession>A0A810L070</accession>
<dbReference type="PRINTS" id="PR00455">
    <property type="entry name" value="HTHTETR"/>
</dbReference>
<dbReference type="PANTHER" id="PTHR30055:SF234">
    <property type="entry name" value="HTH-TYPE TRANSCRIPTIONAL REGULATOR BETI"/>
    <property type="match status" value="1"/>
</dbReference>
<evidence type="ECO:0000313" key="6">
    <source>
        <dbReference type="EMBL" id="BCJ27896.1"/>
    </source>
</evidence>
<dbReference type="PANTHER" id="PTHR30055">
    <property type="entry name" value="HTH-TYPE TRANSCRIPTIONAL REGULATOR RUTR"/>
    <property type="match status" value="1"/>
</dbReference>
<keyword evidence="3" id="KW-0804">Transcription</keyword>
<dbReference type="FunFam" id="1.10.10.60:FF:000141">
    <property type="entry name" value="TetR family transcriptional regulator"/>
    <property type="match status" value="1"/>
</dbReference>
<reference evidence="6" key="1">
    <citation type="submission" date="2020-08" db="EMBL/GenBank/DDBJ databases">
        <title>Whole genome shotgun sequence of Actinocatenispora sera NBRC 101916.</title>
        <authorList>
            <person name="Komaki H."/>
            <person name="Tamura T."/>
        </authorList>
    </citation>
    <scope>NUCLEOTIDE SEQUENCE</scope>
    <source>
        <strain evidence="6">NBRC 101916</strain>
    </source>
</reference>
<feature type="DNA-binding region" description="H-T-H motif" evidence="4">
    <location>
        <begin position="28"/>
        <end position="47"/>
    </location>
</feature>
<evidence type="ECO:0000259" key="5">
    <source>
        <dbReference type="PROSITE" id="PS50977"/>
    </source>
</evidence>
<dbReference type="GO" id="GO:0000976">
    <property type="term" value="F:transcription cis-regulatory region binding"/>
    <property type="evidence" value="ECO:0007669"/>
    <property type="project" value="TreeGrafter"/>
</dbReference>
<dbReference type="PROSITE" id="PS50977">
    <property type="entry name" value="HTH_TETR_2"/>
    <property type="match status" value="1"/>
</dbReference>
<keyword evidence="2 4" id="KW-0238">DNA-binding</keyword>
<dbReference type="InterPro" id="IPR001647">
    <property type="entry name" value="HTH_TetR"/>
</dbReference>
<dbReference type="SUPFAM" id="SSF46689">
    <property type="entry name" value="Homeodomain-like"/>
    <property type="match status" value="1"/>
</dbReference>
<evidence type="ECO:0000256" key="3">
    <source>
        <dbReference type="ARBA" id="ARBA00023163"/>
    </source>
</evidence>
<keyword evidence="7" id="KW-1185">Reference proteome</keyword>
<sequence length="183" mass="19250">MADAARTRQRILDTALELFTERGFAGTSVADLAGHLGTSKAALYHHFRSKNEILAALLAAPTQRFDELVAQAPQLTDEQLLGRVVDLTAELFAMAGMLDGDPSVQAAQRERLLDRSRDINEALTAALVPAPGDADARLRAHAAYAAAKHGTLAAVADLGTAQLPAARRATLVSAALRALHPAG</sequence>
<dbReference type="KEGG" id="aser:Asera_20040"/>
<evidence type="ECO:0000256" key="4">
    <source>
        <dbReference type="PROSITE-ProRule" id="PRU00335"/>
    </source>
</evidence>
<dbReference type="GO" id="GO:0003700">
    <property type="term" value="F:DNA-binding transcription factor activity"/>
    <property type="evidence" value="ECO:0007669"/>
    <property type="project" value="TreeGrafter"/>
</dbReference>
<dbReference type="InterPro" id="IPR009057">
    <property type="entry name" value="Homeodomain-like_sf"/>
</dbReference>
<dbReference type="EMBL" id="AP023354">
    <property type="protein sequence ID" value="BCJ27896.1"/>
    <property type="molecule type" value="Genomic_DNA"/>
</dbReference>
<dbReference type="OrthoDB" id="9814200at2"/>